<name>A0ABV8X6X1_9LACT</name>
<sequence length="46" mass="5306">MIEIKKGGVPLNEGESAFFVIITDCCGFIIDFLYFITDYGWFITDY</sequence>
<accession>A0ABV8X6X1</accession>
<protein>
    <submittedName>
        <fullName evidence="2">Uncharacterized protein</fullName>
    </submittedName>
</protein>
<keyword evidence="1" id="KW-1133">Transmembrane helix</keyword>
<dbReference type="Proteomes" id="UP001595817">
    <property type="component" value="Unassembled WGS sequence"/>
</dbReference>
<evidence type="ECO:0000313" key="2">
    <source>
        <dbReference type="EMBL" id="MFC4410710.1"/>
    </source>
</evidence>
<gene>
    <name evidence="2" type="ORF">ACFOZY_09820</name>
</gene>
<comment type="caution">
    <text evidence="2">The sequence shown here is derived from an EMBL/GenBank/DDBJ whole genome shotgun (WGS) entry which is preliminary data.</text>
</comment>
<keyword evidence="1" id="KW-0812">Transmembrane</keyword>
<dbReference type="EMBL" id="JBHSEC010000019">
    <property type="protein sequence ID" value="MFC4410710.1"/>
    <property type="molecule type" value="Genomic_DNA"/>
</dbReference>
<evidence type="ECO:0000256" key="1">
    <source>
        <dbReference type="SAM" id="Phobius"/>
    </source>
</evidence>
<proteinExistence type="predicted"/>
<keyword evidence="3" id="KW-1185">Reference proteome</keyword>
<reference evidence="3" key="1">
    <citation type="journal article" date="2019" name="Int. J. Syst. Evol. Microbiol.">
        <title>The Global Catalogue of Microorganisms (GCM) 10K type strain sequencing project: providing services to taxonomists for standard genome sequencing and annotation.</title>
        <authorList>
            <consortium name="The Broad Institute Genomics Platform"/>
            <consortium name="The Broad Institute Genome Sequencing Center for Infectious Disease"/>
            <person name="Wu L."/>
            <person name="Ma J."/>
        </authorList>
    </citation>
    <scope>NUCLEOTIDE SEQUENCE [LARGE SCALE GENOMIC DNA]</scope>
    <source>
        <strain evidence="3">CCUG 59778</strain>
    </source>
</reference>
<feature type="transmembrane region" description="Helical" evidence="1">
    <location>
        <begin position="16"/>
        <end position="36"/>
    </location>
</feature>
<evidence type="ECO:0000313" key="3">
    <source>
        <dbReference type="Proteomes" id="UP001595817"/>
    </source>
</evidence>
<keyword evidence="1" id="KW-0472">Membrane</keyword>
<organism evidence="2 3">
    <name type="scientific">Chungangia koreensis</name>
    <dbReference type="NCBI Taxonomy" id="752657"/>
    <lineage>
        <taxon>Bacteria</taxon>
        <taxon>Bacillati</taxon>
        <taxon>Bacillota</taxon>
        <taxon>Bacilli</taxon>
        <taxon>Lactobacillales</taxon>
        <taxon>Chungangia</taxon>
    </lineage>
</organism>